<evidence type="ECO:0000256" key="29">
    <source>
        <dbReference type="ARBA" id="ARBA00049921"/>
    </source>
</evidence>
<evidence type="ECO:0000259" key="32">
    <source>
        <dbReference type="PROSITE" id="PS50893"/>
    </source>
</evidence>
<dbReference type="CDD" id="cd03244">
    <property type="entry name" value="ABCC_MRP_domain2"/>
    <property type="match status" value="1"/>
</dbReference>
<dbReference type="GO" id="GO:0043225">
    <property type="term" value="F:ATPase-coupled inorganic anion transmembrane transporter activity"/>
    <property type="evidence" value="ECO:0007669"/>
    <property type="project" value="UniProtKB-ARBA"/>
</dbReference>
<dbReference type="InterPro" id="IPR005292">
    <property type="entry name" value="MRP"/>
</dbReference>
<feature type="transmembrane region" description="Helical" evidence="31">
    <location>
        <begin position="524"/>
        <end position="548"/>
    </location>
</feature>
<evidence type="ECO:0000256" key="23">
    <source>
        <dbReference type="ARBA" id="ARBA00047523"/>
    </source>
</evidence>
<dbReference type="PANTHER" id="PTHR24223:SF241">
    <property type="entry name" value="MULTIDRUG RESISTANCE-ASSOCIATED PROTEIN 1"/>
    <property type="match status" value="1"/>
</dbReference>
<organism evidence="34 35">
    <name type="scientific">Theropithecus gelada</name>
    <name type="common">Gelada baboon</name>
    <dbReference type="NCBI Taxonomy" id="9565"/>
    <lineage>
        <taxon>Eukaryota</taxon>
        <taxon>Metazoa</taxon>
        <taxon>Chordata</taxon>
        <taxon>Craniata</taxon>
        <taxon>Vertebrata</taxon>
        <taxon>Euteleostomi</taxon>
        <taxon>Mammalia</taxon>
        <taxon>Eutheria</taxon>
        <taxon>Euarchontoglires</taxon>
        <taxon>Primates</taxon>
        <taxon>Haplorrhini</taxon>
        <taxon>Catarrhini</taxon>
        <taxon>Cercopithecidae</taxon>
        <taxon>Cercopithecinae</taxon>
        <taxon>Theropithecus</taxon>
    </lineage>
</organism>
<comment type="catalytic activity">
    <reaction evidence="27">
        <text>prostaglandin A2-S-(S)-glutathione(in) + ATP + H2O = prostaglandin A2-S-(S)-glutathione(out) + ADP + phosphate + H(+)</text>
        <dbReference type="Rhea" id="RHEA:81699"/>
        <dbReference type="ChEBI" id="CHEBI:15377"/>
        <dbReference type="ChEBI" id="CHEBI:15378"/>
        <dbReference type="ChEBI" id="CHEBI:30616"/>
        <dbReference type="ChEBI" id="CHEBI:43474"/>
        <dbReference type="ChEBI" id="CHEBI:133769"/>
        <dbReference type="ChEBI" id="CHEBI:456216"/>
    </reaction>
    <physiologicalReaction direction="left-to-right" evidence="27">
        <dbReference type="Rhea" id="RHEA:81700"/>
    </physiologicalReaction>
</comment>
<comment type="catalytic activity">
    <reaction evidence="25">
        <text>2',3'-cGAMP(in) + ATP + H2O = 2',3'-cGAMP(out) + ADP + phosphate + H(+)</text>
        <dbReference type="Rhea" id="RHEA:74887"/>
        <dbReference type="ChEBI" id="CHEBI:15377"/>
        <dbReference type="ChEBI" id="CHEBI:15378"/>
        <dbReference type="ChEBI" id="CHEBI:30616"/>
        <dbReference type="ChEBI" id="CHEBI:43474"/>
        <dbReference type="ChEBI" id="CHEBI:143093"/>
        <dbReference type="ChEBI" id="CHEBI:456216"/>
    </reaction>
</comment>
<dbReference type="InterPro" id="IPR027417">
    <property type="entry name" value="P-loop_NTPase"/>
</dbReference>
<evidence type="ECO:0000256" key="4">
    <source>
        <dbReference type="ARBA" id="ARBA00022448"/>
    </source>
</evidence>
<keyword evidence="5" id="KW-1003">Cell membrane</keyword>
<dbReference type="Ensembl" id="ENSTGET00000035224.1">
    <property type="protein sequence ID" value="ENSTGEP00000029599.1"/>
    <property type="gene ID" value="ENSTGEG00000023772.1"/>
</dbReference>
<feature type="domain" description="ABC transporter" evidence="32">
    <location>
        <begin position="585"/>
        <end position="809"/>
    </location>
</feature>
<dbReference type="GO" id="GO:0015431">
    <property type="term" value="F:ABC-type glutathione S-conjugate transporter activity"/>
    <property type="evidence" value="ECO:0007669"/>
    <property type="project" value="UniProtKB-EC"/>
</dbReference>
<evidence type="ECO:0000256" key="9">
    <source>
        <dbReference type="ARBA" id="ARBA00022801"/>
    </source>
</evidence>
<feature type="domain" description="ABC transporter" evidence="32">
    <location>
        <begin position="1234"/>
        <end position="1468"/>
    </location>
</feature>
<sequence length="1472" mass="164405">MALRGFCSADGSDPLWALGFLLWIVCWADLFYSFWERSRGIFLAPVFLVSPTLLGITMLLATFLIQLERRKGVQSSGIMLTFWLVALLCALAILRSKIMTALKEDAQVDLFRDITFYIYFSLVLIQLVLSCFSDRSPLFSETIHDPNPCPESSASFLSRITFWWITGLIVRGYRQPLEGSDLWSLNKEDTSEQVVPVLVKNWKKECAKTRKQPVKVVYSSKDPAQPKDSSKVDANEEVEALIVKSPQKEWNPSLFKVLYKTFGPYFLMSFFFKAIHDLMMFSGPEILKLLINFVNDTKAPDWQGYFYTALLFVAACLQTLVLHQYFHICFVSGMRIKTAVIGAVYRKALVITNAARKSSTVGEIVNLMSVDAQRFMDLATYINMIWSAPLQVILALYLLWRNLGPPILAGVAVMVLMVPVNAVMAMKTKTYQVAHMKSKDNRIKLMNEILNGIKVLKLYAWELAFKDKVLAIRQEELKVLKKSAYLAAVGTFTWVCTPFLVALCTFAVYVTIDKNNILDAQKAFVSLALFNILRFPLNILPMVISSIVQASVSLKRLRIFLSHEELEPDSIERRPVKDGGDTNSITVRNATFTWARSDPPTLNGITFSIPEGALVAVVGQVGCGKSSLLSALLAEMDKVEGHVAIKGSVAYVPQQAWIQNDSLQENILFGCQLEEPYYRSVIQACALLPDLEILPSGDRTEIGEKGVNLSGGQKQRVSLARAVYCNADIYLFDDPLSAVDAHVGKHIFENVIGPKGMLKNKTRILVTHSMSYLPQVDVIIVMSGGKISEMGSYQELLARDGAFAEFLRTYASAEQEQDPEDNGVTGISGPGKEAKQMENGMLVTDSAGKQLQRQLSSSSSYSGDISRQHNSTAELQKDGAKKEETWKLMEADKAQTGQVKLSVYWDYMKAIGLFISFLSIFLFICNHVAALASNYWLSLWTDDPIVNGTQEHTKVRLSVYGALGISQGIAVFGYSMAVSIGGILASRYLHVDLLHSILRSPMSFFERTPSGNLVNRFSKELDTVDSMIPEVIKMFMGSLFNVIGACIVILLATPIAAIIIPPLGLIYFFVQRFYVASSRQLKRLESVSRSPVYSHFNETLLGVSVIRAFEEQERFIHQSDLKVDANQKAYYPSIVANRWLAVRLECVGNCIVLFAALFAVISRHSLSAGLVGLSVSYSLQVTTYLNWLVRMSSEMETNIVAVERLKEYSETEKEAPWQIQETAPPSNWPQVGRVEFRNYCLRYREDLDFVLRHINVTINGGEKVGIVGRTGAGKSSLTLGLFRINESAEGEIIIDGINIARIGLHDLRFKITIIPQDPVLFSGSLRMNLDPFSQYSDEEVWTSLELAHLKGFVSALPDKLDHECAEGGENLSVGQRQLVCLARALLRKTKILVLDEATAAVDLETDDLIQSTIRTQFEDCTVLTIAHRLNTIMDYTRVIVLDKGEIQEYGAPSDLLQQRGLFYNMARDAGLV</sequence>
<dbReference type="InterPro" id="IPR017871">
    <property type="entry name" value="ABC_transporter-like_CS"/>
</dbReference>
<comment type="catalytic activity">
    <reaction evidence="26">
        <text>daunorubicin(in) + ATP + H2O = daunorubicin(out) + ADP + phosphate + H(+)</text>
        <dbReference type="Rhea" id="RHEA:33147"/>
        <dbReference type="ChEBI" id="CHEBI:15377"/>
        <dbReference type="ChEBI" id="CHEBI:15378"/>
        <dbReference type="ChEBI" id="CHEBI:30616"/>
        <dbReference type="ChEBI" id="CHEBI:43474"/>
        <dbReference type="ChEBI" id="CHEBI:64677"/>
        <dbReference type="ChEBI" id="CHEBI:456216"/>
    </reaction>
    <physiologicalReaction direction="left-to-right" evidence="26">
        <dbReference type="Rhea" id="RHEA:33148"/>
    </physiologicalReaction>
</comment>
<feature type="region of interest" description="Disordered" evidence="30">
    <location>
        <begin position="812"/>
        <end position="831"/>
    </location>
</feature>
<dbReference type="PANTHER" id="PTHR24223">
    <property type="entry name" value="ATP-BINDING CASSETTE SUB-FAMILY C"/>
    <property type="match status" value="1"/>
</dbReference>
<dbReference type="PROSITE" id="PS00211">
    <property type="entry name" value="ABC_TRANSPORTER_1"/>
    <property type="match status" value="2"/>
</dbReference>
<evidence type="ECO:0000256" key="28">
    <source>
        <dbReference type="ARBA" id="ARBA00049910"/>
    </source>
</evidence>
<dbReference type="CDD" id="cd03250">
    <property type="entry name" value="ABCC_MRP_domain1"/>
    <property type="match status" value="1"/>
</dbReference>
<evidence type="ECO:0000256" key="17">
    <source>
        <dbReference type="ARBA" id="ARBA00041009"/>
    </source>
</evidence>
<keyword evidence="10" id="KW-0067">ATP-binding</keyword>
<evidence type="ECO:0000256" key="3">
    <source>
        <dbReference type="ARBA" id="ARBA00012191"/>
    </source>
</evidence>
<evidence type="ECO:0000256" key="12">
    <source>
        <dbReference type="ARBA" id="ARBA00022989"/>
    </source>
</evidence>
<keyword evidence="4" id="KW-0813">Transport</keyword>
<comment type="catalytic activity">
    <reaction evidence="28">
        <text>prostaglandin A2-S-(R)-glutathione(in) + ATP + H2O = prostaglandin A2-S-(R)-glutathione(out) + ADP + phosphate + H(+)</text>
        <dbReference type="Rhea" id="RHEA:81695"/>
        <dbReference type="ChEBI" id="CHEBI:15377"/>
        <dbReference type="ChEBI" id="CHEBI:15378"/>
        <dbReference type="ChEBI" id="CHEBI:30616"/>
        <dbReference type="ChEBI" id="CHEBI:43474"/>
        <dbReference type="ChEBI" id="CHEBI:133768"/>
        <dbReference type="ChEBI" id="CHEBI:456216"/>
    </reaction>
    <physiologicalReaction direction="left-to-right" evidence="28">
        <dbReference type="Rhea" id="RHEA:81696"/>
    </physiologicalReaction>
</comment>
<dbReference type="Gene3D" id="1.20.1560.10">
    <property type="entry name" value="ABC transporter type 1, transmembrane domain"/>
    <property type="match status" value="2"/>
</dbReference>
<reference evidence="34" key="3">
    <citation type="submission" date="2025-09" db="UniProtKB">
        <authorList>
            <consortium name="Ensembl"/>
        </authorList>
    </citation>
    <scope>IDENTIFICATION</scope>
</reference>
<dbReference type="NCBIfam" id="TIGR00957">
    <property type="entry name" value="MRP_assoc_pro"/>
    <property type="match status" value="1"/>
</dbReference>
<comment type="subcellular location">
    <subcellularLocation>
        <location evidence="1">Cell membrane</location>
        <topology evidence="1">Multi-pass membrane protein</topology>
    </subcellularLocation>
</comment>
<keyword evidence="14 31" id="KW-0472">Membrane</keyword>
<comment type="catalytic activity">
    <reaction evidence="29">
        <text>S-[(2E,6E,10E)-geranylgeranyl]-L-glutathione(in) + ATP + H2O = S-[(2E,6E,10E)-geranylgeranyl]-L-glutathione(out) + ADP + phosphate + H(+)</text>
        <dbReference type="Rhea" id="RHEA:81611"/>
        <dbReference type="ChEBI" id="CHEBI:15377"/>
        <dbReference type="ChEBI" id="CHEBI:15378"/>
        <dbReference type="ChEBI" id="CHEBI:30616"/>
        <dbReference type="ChEBI" id="CHEBI:43474"/>
        <dbReference type="ChEBI" id="CHEBI:156326"/>
        <dbReference type="ChEBI" id="CHEBI:456216"/>
    </reaction>
    <physiologicalReaction direction="left-to-right" evidence="29">
        <dbReference type="Rhea" id="RHEA:81612"/>
    </physiologicalReaction>
</comment>
<feature type="transmembrane region" description="Helical" evidence="31">
    <location>
        <begin position="77"/>
        <end position="94"/>
    </location>
</feature>
<reference evidence="34" key="2">
    <citation type="submission" date="2025-08" db="UniProtKB">
        <authorList>
            <consortium name="Ensembl"/>
        </authorList>
    </citation>
    <scope>IDENTIFICATION</scope>
</reference>
<feature type="region of interest" description="Disordered" evidence="30">
    <location>
        <begin position="858"/>
        <end position="879"/>
    </location>
</feature>
<dbReference type="FunFam" id="3.40.50.300:FF:000074">
    <property type="entry name" value="Multidrug resistance-associated protein 5 isoform 1"/>
    <property type="match status" value="1"/>
</dbReference>
<feature type="transmembrane region" description="Helical" evidence="31">
    <location>
        <begin position="1042"/>
        <end position="1070"/>
    </location>
</feature>
<evidence type="ECO:0000256" key="31">
    <source>
        <dbReference type="SAM" id="Phobius"/>
    </source>
</evidence>
<dbReference type="FunFam" id="1.20.1560.10:FF:000001">
    <property type="entry name" value="ATP-binding cassette subfamily C member 1"/>
    <property type="match status" value="1"/>
</dbReference>
<evidence type="ECO:0000256" key="2">
    <source>
        <dbReference type="ARBA" id="ARBA00009726"/>
    </source>
</evidence>
<dbReference type="Pfam" id="PF00664">
    <property type="entry name" value="ABC_membrane"/>
    <property type="match status" value="2"/>
</dbReference>
<evidence type="ECO:0000256" key="25">
    <source>
        <dbReference type="ARBA" id="ARBA00048171"/>
    </source>
</evidence>
<evidence type="ECO:0000256" key="8">
    <source>
        <dbReference type="ARBA" id="ARBA00022741"/>
    </source>
</evidence>
<dbReference type="GO" id="GO:0008559">
    <property type="term" value="F:ABC-type xenobiotic transporter activity"/>
    <property type="evidence" value="ECO:0007669"/>
    <property type="project" value="UniProtKB-EC"/>
</dbReference>
<comment type="similarity">
    <text evidence="2">Belongs to the ABC transporter superfamily. ABCC family. Conjugate transporter (TC 3.A.1.208) subfamily.</text>
</comment>
<evidence type="ECO:0000256" key="5">
    <source>
        <dbReference type="ARBA" id="ARBA00022475"/>
    </source>
</evidence>
<reference evidence="34" key="1">
    <citation type="submission" date="2018-05" db="EMBL/GenBank/DDBJ databases">
        <title>Whole genome of Theropithecus gelada.</title>
        <authorList>
            <person name="Chiou K.L."/>
            <person name="Snyder-Mackler N."/>
        </authorList>
    </citation>
    <scope>NUCLEOTIDE SEQUENCE [LARGE SCALE GENOMIC DNA]</scope>
</reference>
<evidence type="ECO:0000256" key="18">
    <source>
        <dbReference type="ARBA" id="ARBA00041345"/>
    </source>
</evidence>
<evidence type="ECO:0000256" key="11">
    <source>
        <dbReference type="ARBA" id="ARBA00022967"/>
    </source>
</evidence>
<evidence type="ECO:0000256" key="7">
    <source>
        <dbReference type="ARBA" id="ARBA00022737"/>
    </source>
</evidence>
<name>A0A8D2G4A8_THEGE</name>
<dbReference type="GO" id="GO:0006805">
    <property type="term" value="P:xenobiotic metabolic process"/>
    <property type="evidence" value="ECO:0007669"/>
    <property type="project" value="UniProtKB-ARBA"/>
</dbReference>
<dbReference type="InterPro" id="IPR036640">
    <property type="entry name" value="ABC1_TM_sf"/>
</dbReference>
<dbReference type="GO" id="GO:0016323">
    <property type="term" value="C:basolateral plasma membrane"/>
    <property type="evidence" value="ECO:0007669"/>
    <property type="project" value="TreeGrafter"/>
</dbReference>
<comment type="catalytic activity">
    <reaction evidence="23">
        <text>leukotriene C4(in) + ATP + H2O = leukotriene C4(out) + ADP + phosphate + H(+)</text>
        <dbReference type="Rhea" id="RHEA:38963"/>
        <dbReference type="ChEBI" id="CHEBI:15377"/>
        <dbReference type="ChEBI" id="CHEBI:15378"/>
        <dbReference type="ChEBI" id="CHEBI:30616"/>
        <dbReference type="ChEBI" id="CHEBI:43474"/>
        <dbReference type="ChEBI" id="CHEBI:57973"/>
        <dbReference type="ChEBI" id="CHEBI:456216"/>
    </reaction>
    <physiologicalReaction direction="left-to-right" evidence="23">
        <dbReference type="Rhea" id="RHEA:38964"/>
    </physiologicalReaction>
</comment>
<dbReference type="GO" id="GO:0006869">
    <property type="term" value="P:lipid transport"/>
    <property type="evidence" value="ECO:0007669"/>
    <property type="project" value="UniProtKB-KW"/>
</dbReference>
<feature type="transmembrane region" description="Helical" evidence="31">
    <location>
        <begin position="957"/>
        <end position="985"/>
    </location>
</feature>
<feature type="transmembrane region" description="Helical" evidence="31">
    <location>
        <begin position="257"/>
        <end position="275"/>
    </location>
</feature>
<evidence type="ECO:0000259" key="33">
    <source>
        <dbReference type="PROSITE" id="PS50929"/>
    </source>
</evidence>
<evidence type="ECO:0000256" key="24">
    <source>
        <dbReference type="ARBA" id="ARBA00047576"/>
    </source>
</evidence>
<evidence type="ECO:0000256" key="10">
    <source>
        <dbReference type="ARBA" id="ARBA00022840"/>
    </source>
</evidence>
<dbReference type="CDD" id="cd18603">
    <property type="entry name" value="ABC_6TM_MRP1_2_3_6_D2_like"/>
    <property type="match status" value="1"/>
</dbReference>
<keyword evidence="12 31" id="KW-1133">Transmembrane helix</keyword>
<evidence type="ECO:0000256" key="26">
    <source>
        <dbReference type="ARBA" id="ARBA00048825"/>
    </source>
</evidence>
<feature type="transmembrane region" description="Helical" evidence="31">
    <location>
        <begin position="1140"/>
        <end position="1161"/>
    </location>
</feature>
<comment type="catalytic activity">
    <reaction evidence="24">
        <text>17beta-estradiol 17-O-(beta-D-glucuronate)(in) + ATP + H2O = 17beta-estradiol 17-O-(beta-D-glucuronate)(out) + ADP + phosphate + H(+)</text>
        <dbReference type="Rhea" id="RHEA:60128"/>
        <dbReference type="ChEBI" id="CHEBI:15377"/>
        <dbReference type="ChEBI" id="CHEBI:15378"/>
        <dbReference type="ChEBI" id="CHEBI:30616"/>
        <dbReference type="ChEBI" id="CHEBI:43474"/>
        <dbReference type="ChEBI" id="CHEBI:82961"/>
        <dbReference type="ChEBI" id="CHEBI:456216"/>
    </reaction>
    <physiologicalReaction direction="left-to-right" evidence="24">
        <dbReference type="Rhea" id="RHEA:60129"/>
    </physiologicalReaction>
</comment>
<feature type="compositionally biased region" description="Polar residues" evidence="30">
    <location>
        <begin position="863"/>
        <end position="874"/>
    </location>
</feature>
<feature type="transmembrane region" description="Helical" evidence="31">
    <location>
        <begin position="406"/>
        <end position="426"/>
    </location>
</feature>
<feature type="transmembrane region" description="Helical" evidence="31">
    <location>
        <begin position="305"/>
        <end position="326"/>
    </location>
</feature>
<evidence type="ECO:0000313" key="35">
    <source>
        <dbReference type="Proteomes" id="UP000694411"/>
    </source>
</evidence>
<protein>
    <recommendedName>
        <fullName evidence="17">Multidrug resistance-associated protein 1</fullName>
        <ecNumber evidence="3">7.6.2.2</ecNumber>
        <ecNumber evidence="15">7.6.2.3</ecNumber>
    </recommendedName>
    <alternativeName>
        <fullName evidence="20">ATP-binding cassette sub-family C member 1</fullName>
    </alternativeName>
    <alternativeName>
        <fullName evidence="19">Glutathione-S-conjugate-translocating ATPase ABCC1</fullName>
    </alternativeName>
    <alternativeName>
        <fullName evidence="18">Leukotriene C(4) transporter</fullName>
    </alternativeName>
</protein>
<keyword evidence="35" id="KW-1185">Reference proteome</keyword>
<evidence type="ECO:0000256" key="14">
    <source>
        <dbReference type="ARBA" id="ARBA00023136"/>
    </source>
</evidence>
<evidence type="ECO:0000256" key="13">
    <source>
        <dbReference type="ARBA" id="ARBA00023055"/>
    </source>
</evidence>
<dbReference type="EC" id="7.6.2.3" evidence="15"/>
<evidence type="ECO:0000256" key="6">
    <source>
        <dbReference type="ARBA" id="ARBA00022692"/>
    </source>
</evidence>
<dbReference type="Pfam" id="PF00005">
    <property type="entry name" value="ABC_tran"/>
    <property type="match status" value="2"/>
</dbReference>
<dbReference type="Gene3D" id="3.40.50.300">
    <property type="entry name" value="P-loop containing nucleotide triphosphate hydrolases"/>
    <property type="match status" value="2"/>
</dbReference>
<dbReference type="GO" id="GO:0016887">
    <property type="term" value="F:ATP hydrolysis activity"/>
    <property type="evidence" value="ECO:0007669"/>
    <property type="project" value="InterPro"/>
</dbReference>
<dbReference type="PROSITE" id="PS50929">
    <property type="entry name" value="ABC_TM1F"/>
    <property type="match status" value="2"/>
</dbReference>
<dbReference type="InterPro" id="IPR050173">
    <property type="entry name" value="ABC_transporter_C-like"/>
</dbReference>
<dbReference type="CDD" id="cd18595">
    <property type="entry name" value="ABC_6TM_MRP1_2_3_6_D1_like"/>
    <property type="match status" value="1"/>
</dbReference>
<keyword evidence="13" id="KW-0445">Lipid transport</keyword>
<feature type="domain" description="ABC transmembrane type-1" evidence="33">
    <location>
        <begin position="917"/>
        <end position="1197"/>
    </location>
</feature>
<dbReference type="PROSITE" id="PS50893">
    <property type="entry name" value="ABC_TRANSPORTER_2"/>
    <property type="match status" value="2"/>
</dbReference>
<feature type="domain" description="ABC transmembrane type-1" evidence="33">
    <location>
        <begin position="267"/>
        <end position="549"/>
    </location>
</feature>
<keyword evidence="8" id="KW-0547">Nucleotide-binding</keyword>
<evidence type="ECO:0000256" key="20">
    <source>
        <dbReference type="ARBA" id="ARBA00042274"/>
    </source>
</evidence>
<gene>
    <name evidence="34" type="primary">ABCC1</name>
</gene>
<evidence type="ECO:0000256" key="1">
    <source>
        <dbReference type="ARBA" id="ARBA00004651"/>
    </source>
</evidence>
<keyword evidence="6 31" id="KW-0812">Transmembrane</keyword>
<dbReference type="FunFam" id="1.20.1560.10:FF:000007">
    <property type="entry name" value="ATP-binding cassette subfamily C member 1"/>
    <property type="match status" value="1"/>
</dbReference>
<evidence type="ECO:0000313" key="34">
    <source>
        <dbReference type="Ensembl" id="ENSTGEP00000029599.1"/>
    </source>
</evidence>
<dbReference type="Proteomes" id="UP000694411">
    <property type="component" value="Chromosome 20"/>
</dbReference>
<dbReference type="SUPFAM" id="SSF52540">
    <property type="entry name" value="P-loop containing nucleoside triphosphate hydrolases"/>
    <property type="match status" value="2"/>
</dbReference>
<evidence type="ECO:0000256" key="16">
    <source>
        <dbReference type="ARBA" id="ARBA00034018"/>
    </source>
</evidence>
<keyword evidence="11" id="KW-1278">Translocase</keyword>
<dbReference type="SMART" id="SM00382">
    <property type="entry name" value="AAA"/>
    <property type="match status" value="2"/>
</dbReference>
<dbReference type="InterPro" id="IPR011527">
    <property type="entry name" value="ABC1_TM_dom"/>
</dbReference>
<evidence type="ECO:0000256" key="30">
    <source>
        <dbReference type="SAM" id="MobiDB-lite"/>
    </source>
</evidence>
<feature type="transmembrane region" description="Helical" evidence="31">
    <location>
        <begin position="484"/>
        <end position="512"/>
    </location>
</feature>
<comment type="catalytic activity">
    <reaction evidence="21">
        <text>vincristine(in) + ATP + H2O = vincristine(out) + ADP + phosphate + H(+)</text>
        <dbReference type="Rhea" id="RHEA:60160"/>
        <dbReference type="ChEBI" id="CHEBI:15377"/>
        <dbReference type="ChEBI" id="CHEBI:15378"/>
        <dbReference type="ChEBI" id="CHEBI:30616"/>
        <dbReference type="ChEBI" id="CHEBI:43474"/>
        <dbReference type="ChEBI" id="CHEBI:143658"/>
        <dbReference type="ChEBI" id="CHEBI:456216"/>
    </reaction>
    <physiologicalReaction direction="left-to-right" evidence="21">
        <dbReference type="Rhea" id="RHEA:60161"/>
    </physiologicalReaction>
</comment>
<dbReference type="GO" id="GO:0034634">
    <property type="term" value="F:glutathione transmembrane transporter activity"/>
    <property type="evidence" value="ECO:0007669"/>
    <property type="project" value="TreeGrafter"/>
</dbReference>
<dbReference type="EC" id="7.6.2.2" evidence="3"/>
<dbReference type="SUPFAM" id="SSF90123">
    <property type="entry name" value="ABC transporter transmembrane region"/>
    <property type="match status" value="2"/>
</dbReference>
<proteinExistence type="inferred from homology"/>
<dbReference type="FunFam" id="3.40.50.300:FF:000293">
    <property type="entry name" value="ATP binding cassette subfamily C member 1"/>
    <property type="match status" value="1"/>
</dbReference>
<feature type="transmembrane region" description="Helical" evidence="31">
    <location>
        <begin position="910"/>
        <end position="937"/>
    </location>
</feature>
<dbReference type="InterPro" id="IPR003593">
    <property type="entry name" value="AAA+_ATPase"/>
</dbReference>
<comment type="catalytic activity">
    <reaction evidence="22">
        <text>sphing-4-enine 1-phosphate(in) + ATP + H2O = sphing-4-enine 1-phosphate(out) + ADP + phosphate + H(+)</text>
        <dbReference type="Rhea" id="RHEA:38951"/>
        <dbReference type="ChEBI" id="CHEBI:15377"/>
        <dbReference type="ChEBI" id="CHEBI:15378"/>
        <dbReference type="ChEBI" id="CHEBI:30616"/>
        <dbReference type="ChEBI" id="CHEBI:43474"/>
        <dbReference type="ChEBI" id="CHEBI:60119"/>
        <dbReference type="ChEBI" id="CHEBI:456216"/>
    </reaction>
    <physiologicalReaction direction="left-to-right" evidence="22">
        <dbReference type="Rhea" id="RHEA:38952"/>
    </physiologicalReaction>
</comment>
<accession>A0A8D2G4A8</accession>
<evidence type="ECO:0000256" key="15">
    <source>
        <dbReference type="ARBA" id="ARBA00024220"/>
    </source>
</evidence>
<comment type="catalytic activity">
    <reaction evidence="16">
        <text>ATP + H2O + xenobioticSide 1 = ADP + phosphate + xenobioticSide 2.</text>
        <dbReference type="EC" id="7.6.2.2"/>
    </reaction>
</comment>
<evidence type="ECO:0000256" key="19">
    <source>
        <dbReference type="ARBA" id="ARBA00041913"/>
    </source>
</evidence>
<evidence type="ECO:0000256" key="27">
    <source>
        <dbReference type="ARBA" id="ARBA00049901"/>
    </source>
</evidence>
<evidence type="ECO:0000256" key="22">
    <source>
        <dbReference type="ARBA" id="ARBA00047354"/>
    </source>
</evidence>
<evidence type="ECO:0000256" key="21">
    <source>
        <dbReference type="ARBA" id="ARBA00047331"/>
    </source>
</evidence>
<feature type="transmembrane region" description="Helical" evidence="31">
    <location>
        <begin position="15"/>
        <end position="35"/>
    </location>
</feature>
<feature type="transmembrane region" description="Helical" evidence="31">
    <location>
        <begin position="1168"/>
        <end position="1189"/>
    </location>
</feature>
<feature type="transmembrane region" description="Helical" evidence="31">
    <location>
        <begin position="41"/>
        <end position="65"/>
    </location>
</feature>
<keyword evidence="7" id="KW-0677">Repeat</keyword>
<feature type="transmembrane region" description="Helical" evidence="31">
    <location>
        <begin position="378"/>
        <end position="400"/>
    </location>
</feature>
<keyword evidence="9" id="KW-0378">Hydrolase</keyword>
<dbReference type="InterPro" id="IPR003439">
    <property type="entry name" value="ABC_transporter-like_ATP-bd"/>
</dbReference>
<dbReference type="GO" id="GO:0005524">
    <property type="term" value="F:ATP binding"/>
    <property type="evidence" value="ECO:0007669"/>
    <property type="project" value="UniProtKB-KW"/>
</dbReference>
<dbReference type="GO" id="GO:0046942">
    <property type="term" value="P:carboxylic acid transport"/>
    <property type="evidence" value="ECO:0007669"/>
    <property type="project" value="UniProtKB-ARBA"/>
</dbReference>